<dbReference type="PROSITE" id="PS50016">
    <property type="entry name" value="ZF_PHD_2"/>
    <property type="match status" value="1"/>
</dbReference>
<dbReference type="InterPro" id="IPR019787">
    <property type="entry name" value="Znf_PHD-finger"/>
</dbReference>
<dbReference type="SMART" id="SM00249">
    <property type="entry name" value="PHD"/>
    <property type="match status" value="1"/>
</dbReference>
<dbReference type="GO" id="GO:0008270">
    <property type="term" value="F:zinc ion binding"/>
    <property type="evidence" value="ECO:0007669"/>
    <property type="project" value="UniProtKB-KW"/>
</dbReference>
<accession>A0A8H4EXG2</accession>
<dbReference type="SUPFAM" id="SSF57903">
    <property type="entry name" value="FYVE/PHD zinc finger"/>
    <property type="match status" value="1"/>
</dbReference>
<keyword evidence="1" id="KW-0479">Metal-binding</keyword>
<dbReference type="InterPro" id="IPR019786">
    <property type="entry name" value="Zinc_finger_PHD-type_CS"/>
</dbReference>
<feature type="region of interest" description="Disordered" evidence="6">
    <location>
        <begin position="765"/>
        <end position="792"/>
    </location>
</feature>
<feature type="region of interest" description="Disordered" evidence="6">
    <location>
        <begin position="209"/>
        <end position="268"/>
    </location>
</feature>
<keyword evidence="5" id="KW-0175">Coiled coil</keyword>
<dbReference type="PANTHER" id="PTHR14296:SF3">
    <property type="entry name" value="DIKAR, ISOFORM F"/>
    <property type="match status" value="1"/>
</dbReference>
<feature type="domain" description="PHD-type" evidence="7">
    <location>
        <begin position="525"/>
        <end position="583"/>
    </location>
</feature>
<dbReference type="Pfam" id="PF00628">
    <property type="entry name" value="PHD"/>
    <property type="match status" value="1"/>
</dbReference>
<dbReference type="AlphaFoldDB" id="A0A8H4EXG2"/>
<feature type="region of interest" description="Disordered" evidence="6">
    <location>
        <begin position="604"/>
        <end position="731"/>
    </location>
</feature>
<evidence type="ECO:0000256" key="4">
    <source>
        <dbReference type="PROSITE-ProRule" id="PRU00146"/>
    </source>
</evidence>
<organism evidence="8 9">
    <name type="scientific">Mucor circinelloides f. lusitanicus</name>
    <name type="common">Mucor racemosus var. lusitanicus</name>
    <dbReference type="NCBI Taxonomy" id="29924"/>
    <lineage>
        <taxon>Eukaryota</taxon>
        <taxon>Fungi</taxon>
        <taxon>Fungi incertae sedis</taxon>
        <taxon>Mucoromycota</taxon>
        <taxon>Mucoromycotina</taxon>
        <taxon>Mucoromycetes</taxon>
        <taxon>Mucorales</taxon>
        <taxon>Mucorineae</taxon>
        <taxon>Mucoraceae</taxon>
        <taxon>Mucor</taxon>
    </lineage>
</organism>
<reference evidence="8 9" key="1">
    <citation type="submission" date="2019-09" db="EMBL/GenBank/DDBJ databases">
        <authorList>
            <consortium name="DOE Joint Genome Institute"/>
            <person name="Mondo S.J."/>
            <person name="Navarro-Mendoza M.I."/>
            <person name="Perez-Arques C."/>
            <person name="Panchal S."/>
            <person name="Nicolas F.E."/>
            <person name="Ganguly P."/>
            <person name="Pangilinan J."/>
            <person name="Grigoriev I."/>
            <person name="Heitman J."/>
            <person name="Sanya K."/>
            <person name="Garre V."/>
        </authorList>
    </citation>
    <scope>NUCLEOTIDE SEQUENCE [LARGE SCALE GENOMIC DNA]</scope>
    <source>
        <strain evidence="8 9">MU402</strain>
    </source>
</reference>
<dbReference type="PANTHER" id="PTHR14296">
    <property type="entry name" value="REMODELING AND SPACING FACTOR 1"/>
    <property type="match status" value="1"/>
</dbReference>
<feature type="compositionally biased region" description="Low complexity" evidence="6">
    <location>
        <begin position="616"/>
        <end position="633"/>
    </location>
</feature>
<feature type="compositionally biased region" description="Low complexity" evidence="6">
    <location>
        <begin position="767"/>
        <end position="786"/>
    </location>
</feature>
<feature type="compositionally biased region" description="Basic residues" evidence="6">
    <location>
        <begin position="213"/>
        <end position="229"/>
    </location>
</feature>
<evidence type="ECO:0000259" key="7">
    <source>
        <dbReference type="PROSITE" id="PS50016"/>
    </source>
</evidence>
<gene>
    <name evidence="8" type="ORF">FB192DRAFT_1404028</name>
</gene>
<proteinExistence type="predicted"/>
<evidence type="ECO:0000313" key="8">
    <source>
        <dbReference type="EMBL" id="KAF1796863.1"/>
    </source>
</evidence>
<dbReference type="EMBL" id="JAAECE010000011">
    <property type="protein sequence ID" value="KAF1796863.1"/>
    <property type="molecule type" value="Genomic_DNA"/>
</dbReference>
<dbReference type="PROSITE" id="PS01359">
    <property type="entry name" value="ZF_PHD_1"/>
    <property type="match status" value="1"/>
</dbReference>
<evidence type="ECO:0000256" key="3">
    <source>
        <dbReference type="ARBA" id="ARBA00022833"/>
    </source>
</evidence>
<sequence>MNFNLPDIQTLRNNIDFCSIAQFFHTFAPAFGPWPSTAQDIIYARPIDPNNEYVFETEDLERMLLETSERIRLEDLFVRMLRLVTRNRFINSSNWQTYYSKEFDKREYDQINPLIKQEEEEPVGQQLPQEGVVSDVKKPETVNYFTLDLDTRVHLLHLLCEWQLDEPEKLREHLNTEEDAVQWRVDPIGFDKKGSTFWLFDDNRLYKETPKPKPVKKSNARNKKQKKRVAPAPAPPTRGSRRSTRSSAVQDEPEPVKEAQLEAEESEDEGEWMPWKLLCYTKHEWENFPAKYANSKNIDEQRFYRLLVDDLLPKVLPVLEEHEEKIRKQEAMIHRKRSSRIMIKELEALERGSAEPVLQDPYSTGAAAGAAAAGGGHGRNRSNRLEQRALEKEQQEKEALAKAREERLLERERRIMEREYRALKRQASEDVVPEQAPVENGPIVIDGTTPLPSKKPKKASKKSAAKTATGGDAEQKPKRKYVKKPKFDENGNPIPRKVKLDKDGNPIPLKKRGRKPKNRDEDHWLFDCVCGVSGENIDDGTPLVACEKCGTWQHIACLQKSGQIASSDSMDNLKFVCQKCERHQEEEERERKRQREQYYSAIASPPVPGAYIPQMPTLQSSWQPQQQQHQQPSPARPSPPMPVAQQPQQHAPPQPYRPPTTSVLPPIRSHPPNQTQYFQPSTQPALHQIQQRPVMPTHYQPPQPAQQSQYPPIAMNPPSQQPLLSSAQTYPQATVSQQQTIQSIVSQVASNPVSLAQLANLLDKNLQQQQQQQQQPQQQQQQQPQQEQKRPE</sequence>
<dbReference type="InterPro" id="IPR011011">
    <property type="entry name" value="Znf_FYVE_PHD"/>
</dbReference>
<feature type="compositionally biased region" description="Polar residues" evidence="6">
    <location>
        <begin position="671"/>
        <end position="691"/>
    </location>
</feature>
<evidence type="ECO:0000256" key="1">
    <source>
        <dbReference type="ARBA" id="ARBA00022723"/>
    </source>
</evidence>
<comment type="caution">
    <text evidence="8">The sequence shown here is derived from an EMBL/GenBank/DDBJ whole genome shotgun (WGS) entry which is preliminary data.</text>
</comment>
<dbReference type="GO" id="GO:0031213">
    <property type="term" value="C:RSF complex"/>
    <property type="evidence" value="ECO:0007669"/>
    <property type="project" value="InterPro"/>
</dbReference>
<dbReference type="Gene3D" id="3.30.40.10">
    <property type="entry name" value="Zinc/RING finger domain, C3HC4 (zinc finger)"/>
    <property type="match status" value="1"/>
</dbReference>
<feature type="region of interest" description="Disordered" evidence="6">
    <location>
        <begin position="353"/>
        <end position="381"/>
    </location>
</feature>
<keyword evidence="3" id="KW-0862">Zinc</keyword>
<dbReference type="InterPro" id="IPR013083">
    <property type="entry name" value="Znf_RING/FYVE/PHD"/>
</dbReference>
<feature type="compositionally biased region" description="Basic residues" evidence="6">
    <location>
        <begin position="454"/>
        <end position="464"/>
    </location>
</feature>
<evidence type="ECO:0000256" key="5">
    <source>
        <dbReference type="SAM" id="Coils"/>
    </source>
</evidence>
<feature type="coiled-coil region" evidence="5">
    <location>
        <begin position="382"/>
        <end position="426"/>
    </location>
</feature>
<name>A0A8H4EXG2_MUCCL</name>
<dbReference type="GO" id="GO:0006355">
    <property type="term" value="P:regulation of DNA-templated transcription"/>
    <property type="evidence" value="ECO:0007669"/>
    <property type="project" value="InterPro"/>
</dbReference>
<feature type="compositionally biased region" description="Polar residues" evidence="6">
    <location>
        <begin position="717"/>
        <end position="731"/>
    </location>
</feature>
<keyword evidence="2 4" id="KW-0863">Zinc-finger</keyword>
<evidence type="ECO:0000313" key="9">
    <source>
        <dbReference type="Proteomes" id="UP000469890"/>
    </source>
</evidence>
<feature type="region of interest" description="Disordered" evidence="6">
    <location>
        <begin position="426"/>
        <end position="518"/>
    </location>
</feature>
<evidence type="ECO:0000256" key="6">
    <source>
        <dbReference type="SAM" id="MobiDB-lite"/>
    </source>
</evidence>
<dbReference type="Proteomes" id="UP000469890">
    <property type="component" value="Unassembled WGS sequence"/>
</dbReference>
<dbReference type="InterPro" id="IPR028938">
    <property type="entry name" value="Rsf1-like"/>
</dbReference>
<dbReference type="InterPro" id="IPR001965">
    <property type="entry name" value="Znf_PHD"/>
</dbReference>
<evidence type="ECO:0000256" key="2">
    <source>
        <dbReference type="ARBA" id="ARBA00022771"/>
    </source>
</evidence>
<protein>
    <recommendedName>
        <fullName evidence="7">PHD-type domain-containing protein</fullName>
    </recommendedName>
</protein>